<accession>A0ACC0YNY7</accession>
<reference evidence="2" key="1">
    <citation type="journal article" date="2023" name="G3 (Bethesda)">
        <title>Genome assembly and association tests identify interacting loci associated with vigor, precocity, and sex in interspecific pistachio rootstocks.</title>
        <authorList>
            <person name="Palmer W."/>
            <person name="Jacygrad E."/>
            <person name="Sagayaradj S."/>
            <person name="Cavanaugh K."/>
            <person name="Han R."/>
            <person name="Bertier L."/>
            <person name="Beede B."/>
            <person name="Kafkas S."/>
            <person name="Golino D."/>
            <person name="Preece J."/>
            <person name="Michelmore R."/>
        </authorList>
    </citation>
    <scope>NUCLEOTIDE SEQUENCE [LARGE SCALE GENOMIC DNA]</scope>
</reference>
<protein>
    <submittedName>
        <fullName evidence="1">Uncharacterized protein</fullName>
    </submittedName>
</protein>
<evidence type="ECO:0000313" key="1">
    <source>
        <dbReference type="EMBL" id="KAJ0039006.1"/>
    </source>
</evidence>
<name>A0ACC0YNY7_9ROSI</name>
<dbReference type="EMBL" id="CM047741">
    <property type="protein sequence ID" value="KAJ0039006.1"/>
    <property type="molecule type" value="Genomic_DNA"/>
</dbReference>
<keyword evidence="2" id="KW-1185">Reference proteome</keyword>
<dbReference type="Proteomes" id="UP001163603">
    <property type="component" value="Chromosome 6"/>
</dbReference>
<gene>
    <name evidence="1" type="ORF">Pint_22579</name>
</gene>
<evidence type="ECO:0000313" key="2">
    <source>
        <dbReference type="Proteomes" id="UP001163603"/>
    </source>
</evidence>
<proteinExistence type="predicted"/>
<comment type="caution">
    <text evidence="1">The sequence shown here is derived from an EMBL/GenBank/DDBJ whole genome shotgun (WGS) entry which is preliminary data.</text>
</comment>
<sequence length="991" mass="107368">MYCLKKGQGGTYYFFCSDEDDNGSHSSSKRQTEEVGDLARGSLPQKKARMNESPAAAHEEITPQALSSKGNECDEIIASPTWLPQEVQPSSGGPSGGSSTAIASPASVSGGTATGSMHEPAQVKFANAPDYAVPSLTFSYNAGGSQQSASSSVINSNPSASPVVFQPPIPGSASSSGPSFSYNISQTAVGFLANQHLKSNMDTSSAFARAGPGSSASTSSQSLNNSSSSTVAASSTSKVGPTSWMHTVSSFTVPPGLSGAPGTPGPLGLVPSPLKNASPAIMDSNSSAVWRPSVSTTPAPSNQAIQHSIYPTHPSLPPITGSSQGHWFQHPQTGVMPRPPFSSYPAVYPTPFLLPTRGMPHLSVASNDSLPPGVPSVANVGATPTSSAASGQQVVGASGMQTEPPSGIDNRECVHEFDANERSAVNEQLDAWTAHKTDTGFVYYYNAETGESTYNKPAGFKGEADKVSVQPTPVSMDYLVGTDWALVTTNDGKKYYYNSKTKVSSWQIPNEVTELRKNQDDGISKDHLMSVPSTNITIEKTSAPTTLSAPAVNTGGRDATTLRTSGLGSSSALDLIKKKLQDSGTPVTSSAAPVASGTVASELNGSKAVEVAVKGLPNENSKEKLKDANGDSNMSDSSSDSEDEDSGPSKEECISKFKEMLKERGVAPFSKWEKELPKIVFDPRFKTCFWEVISAGLNCLASLFPWLRASLRNVTIKDTLTGYPTGQCKLLTCDELTVFISEAIPSQSARRALFEHYVKTRAEEERKEKRAAQKAAIEGFKQLLEEALEDIDHNTDYQRFRKKWGSDPRFEALDRKDRELLLNERVLPLKRAVEEKAQAIRAAAASSFKSMLKEKGDVTVSSRWSKINFILCAEVAYFNKDSKYQVFNEVKESLRNDPRYRSVKHEDREVIFNEYVSELKAAEEEVEREAKAKREEQEKLKERERELRKRKEREEQEMERVRLKVRRKEAVTSFQALLVETIKGPQVLCDY</sequence>
<organism evidence="1 2">
    <name type="scientific">Pistacia integerrima</name>
    <dbReference type="NCBI Taxonomy" id="434235"/>
    <lineage>
        <taxon>Eukaryota</taxon>
        <taxon>Viridiplantae</taxon>
        <taxon>Streptophyta</taxon>
        <taxon>Embryophyta</taxon>
        <taxon>Tracheophyta</taxon>
        <taxon>Spermatophyta</taxon>
        <taxon>Magnoliopsida</taxon>
        <taxon>eudicotyledons</taxon>
        <taxon>Gunneridae</taxon>
        <taxon>Pentapetalae</taxon>
        <taxon>rosids</taxon>
        <taxon>malvids</taxon>
        <taxon>Sapindales</taxon>
        <taxon>Anacardiaceae</taxon>
        <taxon>Pistacia</taxon>
    </lineage>
</organism>